<dbReference type="RefSeq" id="WP_183219059.1">
    <property type="nucleotide sequence ID" value="NZ_BMPW01000003.1"/>
</dbReference>
<dbReference type="InterPro" id="IPR012533">
    <property type="entry name" value="YcnI-copper_dom"/>
</dbReference>
<keyword evidence="6" id="KW-1185">Reference proteome</keyword>
<accession>A0A7W5AEX4</accession>
<feature type="signal peptide" evidence="3">
    <location>
        <begin position="1"/>
        <end position="25"/>
    </location>
</feature>
<feature type="domain" description="YncI copper-binding" evidence="4">
    <location>
        <begin position="27"/>
        <end position="150"/>
    </location>
</feature>
<comment type="caution">
    <text evidence="5">The sequence shown here is derived from an EMBL/GenBank/DDBJ whole genome shotgun (WGS) entry which is preliminary data.</text>
</comment>
<gene>
    <name evidence="5" type="ORF">FHR83_002454</name>
</gene>
<evidence type="ECO:0000256" key="1">
    <source>
        <dbReference type="SAM" id="MobiDB-lite"/>
    </source>
</evidence>
<dbReference type="InterPro" id="IPR038507">
    <property type="entry name" value="YcnI-like_sf"/>
</dbReference>
<evidence type="ECO:0000313" key="5">
    <source>
        <dbReference type="EMBL" id="MBB3094791.1"/>
    </source>
</evidence>
<evidence type="ECO:0000313" key="6">
    <source>
        <dbReference type="Proteomes" id="UP000590749"/>
    </source>
</evidence>
<feature type="compositionally biased region" description="Acidic residues" evidence="1">
    <location>
        <begin position="233"/>
        <end position="249"/>
    </location>
</feature>
<organism evidence="5 6">
    <name type="scientific">Actinoplanes campanulatus</name>
    <dbReference type="NCBI Taxonomy" id="113559"/>
    <lineage>
        <taxon>Bacteria</taxon>
        <taxon>Bacillati</taxon>
        <taxon>Actinomycetota</taxon>
        <taxon>Actinomycetes</taxon>
        <taxon>Micromonosporales</taxon>
        <taxon>Micromonosporaceae</taxon>
        <taxon>Actinoplanes</taxon>
    </lineage>
</organism>
<feature type="region of interest" description="Disordered" evidence="1">
    <location>
        <begin position="153"/>
        <end position="182"/>
    </location>
</feature>
<feature type="transmembrane region" description="Helical" evidence="2">
    <location>
        <begin position="203"/>
        <end position="224"/>
    </location>
</feature>
<proteinExistence type="predicted"/>
<sequence>MARRAGALTTVTTAGVLALAGPAAADVTVSPPSVPQGGGANLSFHVTNEGTAPVTEVTLRIPADTPVAEVYPLSVNDWAPRITYRKLAQPLTTIHGGTPVSEAADTIVWLAVNGTKIEPGRSADLTVALGPMPALSSMRFTVETKYADGKAGPVMPGTVTLTPNDGTTPVSHHDQGSGTTGTTDAEAALFRQLAEQAQEGPSWVTVSGWLVAGLALLGAGWVLLRNRHRATEDEPAEPDETPSGDDESAEKEPVAAGKWSYKG</sequence>
<dbReference type="Pfam" id="PF07987">
    <property type="entry name" value="DUF1775"/>
    <property type="match status" value="1"/>
</dbReference>
<feature type="compositionally biased region" description="Polar residues" evidence="1">
    <location>
        <begin position="159"/>
        <end position="182"/>
    </location>
</feature>
<reference evidence="5 6" key="1">
    <citation type="submission" date="2020-08" db="EMBL/GenBank/DDBJ databases">
        <title>Genomic Encyclopedia of Type Strains, Phase III (KMG-III): the genomes of soil and plant-associated and newly described type strains.</title>
        <authorList>
            <person name="Whitman W."/>
        </authorList>
    </citation>
    <scope>NUCLEOTIDE SEQUENCE [LARGE SCALE GENOMIC DNA]</scope>
    <source>
        <strain evidence="5 6">CECT 3287</strain>
    </source>
</reference>
<protein>
    <recommendedName>
        <fullName evidence="4">YncI copper-binding domain-containing protein</fullName>
    </recommendedName>
</protein>
<feature type="region of interest" description="Disordered" evidence="1">
    <location>
        <begin position="230"/>
        <end position="263"/>
    </location>
</feature>
<evidence type="ECO:0000256" key="3">
    <source>
        <dbReference type="SAM" id="SignalP"/>
    </source>
</evidence>
<dbReference type="AlphaFoldDB" id="A0A7W5AEX4"/>
<keyword evidence="2" id="KW-0472">Membrane</keyword>
<dbReference type="Gene3D" id="2.60.40.2230">
    <property type="entry name" value="Uncharacterised protein YcnI-like PF07987, DUF1775"/>
    <property type="match status" value="1"/>
</dbReference>
<evidence type="ECO:0000259" key="4">
    <source>
        <dbReference type="Pfam" id="PF07987"/>
    </source>
</evidence>
<feature type="chain" id="PRO_5030597043" description="YncI copper-binding domain-containing protein" evidence="3">
    <location>
        <begin position="26"/>
        <end position="263"/>
    </location>
</feature>
<name>A0A7W5AEX4_9ACTN</name>
<keyword evidence="2" id="KW-0812">Transmembrane</keyword>
<dbReference type="Proteomes" id="UP000590749">
    <property type="component" value="Unassembled WGS sequence"/>
</dbReference>
<evidence type="ECO:0000256" key="2">
    <source>
        <dbReference type="SAM" id="Phobius"/>
    </source>
</evidence>
<dbReference type="EMBL" id="JACHXF010000004">
    <property type="protein sequence ID" value="MBB3094791.1"/>
    <property type="molecule type" value="Genomic_DNA"/>
</dbReference>
<keyword evidence="2" id="KW-1133">Transmembrane helix</keyword>
<keyword evidence="3" id="KW-0732">Signal</keyword>